<accession>C7N4H5</accession>
<dbReference type="PANTHER" id="PTHR37954:SF3">
    <property type="entry name" value="DUF169 DOMAIN-CONTAINING PROTEIN"/>
    <property type="match status" value="1"/>
</dbReference>
<dbReference type="AlphaFoldDB" id="C7N4H5"/>
<dbReference type="KEGG" id="shi:Shel_07530"/>
<evidence type="ECO:0000313" key="1">
    <source>
        <dbReference type="EMBL" id="ACV21810.1"/>
    </source>
</evidence>
<dbReference type="EMBL" id="CP001684">
    <property type="protein sequence ID" value="ACV21810.1"/>
    <property type="molecule type" value="Genomic_DNA"/>
</dbReference>
<evidence type="ECO:0000313" key="2">
    <source>
        <dbReference type="Proteomes" id="UP000002026"/>
    </source>
</evidence>
<name>C7N4H5_SLAHD</name>
<gene>
    <name evidence="1" type="ordered locus">Shel_07530</name>
</gene>
<dbReference type="HOGENOM" id="CLU_074324_2_0_11"/>
<dbReference type="RefSeq" id="WP_012797914.1">
    <property type="nucleotide sequence ID" value="NC_013165.1"/>
</dbReference>
<keyword evidence="2" id="KW-1185">Reference proteome</keyword>
<proteinExistence type="predicted"/>
<dbReference type="STRING" id="471855.Shel_07530"/>
<dbReference type="eggNOG" id="COG2043">
    <property type="taxonomic scope" value="Bacteria"/>
</dbReference>
<dbReference type="PANTHER" id="PTHR37954">
    <property type="entry name" value="BLL4979 PROTEIN"/>
    <property type="match status" value="1"/>
</dbReference>
<reference evidence="1 2" key="1">
    <citation type="journal article" date="2009" name="Stand. Genomic Sci.">
        <title>Complete genome sequence of Slackia heliotrinireducens type strain (RHS 1).</title>
        <authorList>
            <person name="Pukall R."/>
            <person name="Lapidus A."/>
            <person name="Nolan M."/>
            <person name="Copeland A."/>
            <person name="Glavina Del Rio T."/>
            <person name="Lucas S."/>
            <person name="Chen F."/>
            <person name="Tice H."/>
            <person name="Cheng J.F."/>
            <person name="Chertkov O."/>
            <person name="Bruce D."/>
            <person name="Goodwin L."/>
            <person name="Kuske C."/>
            <person name="Brettin T."/>
            <person name="Detter J.C."/>
            <person name="Han C."/>
            <person name="Pitluck S."/>
            <person name="Pati A."/>
            <person name="Mavrommatis K."/>
            <person name="Ivanova N."/>
            <person name="Ovchinnikova G."/>
            <person name="Chen A."/>
            <person name="Palaniappan K."/>
            <person name="Schneider S."/>
            <person name="Rohde M."/>
            <person name="Chain P."/>
            <person name="D'haeseleer P."/>
            <person name="Goker M."/>
            <person name="Bristow J."/>
            <person name="Eisen J.A."/>
            <person name="Markowitz V."/>
            <person name="Kyrpides N.C."/>
            <person name="Klenk H.P."/>
            <person name="Hugenholtz P."/>
        </authorList>
    </citation>
    <scope>NUCLEOTIDE SEQUENCE [LARGE SCALE GENOMIC DNA]</scope>
    <source>
        <strain evidence="2">ATCC 29202 / DSM 20476 / NCTC 11029 / RHS 1</strain>
    </source>
</reference>
<dbReference type="Proteomes" id="UP000002026">
    <property type="component" value="Chromosome"/>
</dbReference>
<dbReference type="InterPro" id="IPR003748">
    <property type="entry name" value="DUF169"/>
</dbReference>
<sequence length="248" mass="27529">MPFKTDKISYGFPHQDYPKELVKETLQGLTETLGLEREPVAITFLYDEADFEAYPAPVPDSKIPYCVMVKQAATKGVARKTLLEHHACDGGTTALGLEPSTHEIDSGKTYFSYNLYSSVSTAHRHLDGIKRLCDGPFFVHGVAIVPLSQCERTPDVVIMVVNAWQSMRLVQGYAYHTGKKPQIDMGAMQAMCSEVTASPYYSGELNISVMCPSTRMLCKWTENDMLAGIPYELFDMIASGVQATVMDY</sequence>
<protein>
    <submittedName>
        <fullName evidence="1">Uncharacterized conserved protein</fullName>
    </submittedName>
</protein>
<dbReference type="Pfam" id="PF02596">
    <property type="entry name" value="DUF169"/>
    <property type="match status" value="1"/>
</dbReference>
<organism evidence="1 2">
    <name type="scientific">Slackia heliotrinireducens (strain ATCC 29202 / DSM 20476 / NCTC 11029 / RHS 1)</name>
    <name type="common">Peptococcus heliotrinreducens</name>
    <dbReference type="NCBI Taxonomy" id="471855"/>
    <lineage>
        <taxon>Bacteria</taxon>
        <taxon>Bacillati</taxon>
        <taxon>Actinomycetota</taxon>
        <taxon>Coriobacteriia</taxon>
        <taxon>Eggerthellales</taxon>
        <taxon>Eggerthellaceae</taxon>
        <taxon>Slackia</taxon>
    </lineage>
</organism>